<sequence length="1148" mass="127147">MSTIHDKFKKRPRETVFTPTSNISEDSVFSHENVAEPISINSTNPTEASEYPSKHELYSSNVAEIEEYLRTAGNAMAMVDDVVLKEYLTQLTNLKVLPFSEKEIGKGIILFKIKKMVYEKDEFVTEKFISAISAMTYADCSIFLIVDGFVDHTDFYLGVRNNDEKKGDRSVAETFRSSLQGQFPGIMLEDCSIVEQGENFSDQERLLHKLHKATTVSSCVGVPSFKDENGTYNNSNYVQGIEKLAMAMQGRRYTSIILAANLTSATISEMRTQYETLYTQLSAVATQQLTYSTNESLANAISRSKGYSNGVTDTHTEGSSHTKSTNHSNSTNESVSNKSTLAKASSIIGGALAAAGGVALIATGIGIPAGLALAGVGVGSGLAAAGAAGKTTTKGTTDTDGDSKSDSTNVNDAHAISHIENFNETNGRTATIQSGKNFTLTLHNKHVEELQKRIDKQLDRIAMSESTGLWSTSAYFFSFDNDVASAETGASIFKSIMQGEESGVESSAVNTWYGDDNCGNSYALQQLANSICSFRHPLFEYSKDEINITFPVENSSLVNSKELSMMLSLPRKSVPGLPVVEHVSLAKEVVRHYGKEIKRILPLGIIFDQGIERIKNEVNLDAKSLTQHIFVTGSTGCGKSETVYKLIHEAKRAGAKFLIIEPAKGEYKDVFGNVNILGTNPMLTPLFRINPFRFPEGIHVLEHIDRLTEIFNVCWPMYAAMPAVLKKAILKSYENCGWDLYHSTNRYSDNNDLFPSFDDLLVELEKAINSSAYSEEVKGNYIGSLVTRVESLTNGINGEIFSVKELSDAFLFDDNTIIDLSRIGSQETKALIMGILIMRLNEYRMVSAKDANSNLKHITVLEEAHNILKRTSTEQSMEGSNVMGKSVEMITNAIAEMRTYGEGFIIVDQSPTSVDPAAIKNTNTKIIMRLPDGDDRRISGKAAAMKDYQIDEIAKLPTGVAVVYQNDWVSPVLCKVKQYDGERIKYVQKEDSTDYFDNENALSQVINFLIRGRVLASERIELIDDLKSVVKTMRLSNQMRLTLINLISEYQKTSSITLWKDEKFPELAKIITQLLGLKSDVEKAAAEAKDFNNLNNQLDVLIKSKVDTTESINFNLRQCLMEDWGEGNPTRRHIANVWENEFRSILKK</sequence>
<dbReference type="Pfam" id="PF01935">
    <property type="entry name" value="DUF87"/>
    <property type="match status" value="1"/>
</dbReference>
<feature type="compositionally biased region" description="Low complexity" evidence="2">
    <location>
        <begin position="321"/>
        <end position="337"/>
    </location>
</feature>
<feature type="compositionally biased region" description="Low complexity" evidence="2">
    <location>
        <begin position="387"/>
        <end position="398"/>
    </location>
</feature>
<dbReference type="InterPro" id="IPR027417">
    <property type="entry name" value="P-loop_NTPase"/>
</dbReference>
<dbReference type="PANTHER" id="PTHR42957:SF1">
    <property type="entry name" value="HELICASE MJ1565-RELATED"/>
    <property type="match status" value="1"/>
</dbReference>
<dbReference type="GO" id="GO:0005524">
    <property type="term" value="F:ATP binding"/>
    <property type="evidence" value="ECO:0007669"/>
    <property type="project" value="UniProtKB-KW"/>
</dbReference>
<comment type="caution">
    <text evidence="4">The sequence shown here is derived from an EMBL/GenBank/DDBJ whole genome shotgun (WGS) entry which is preliminary data.</text>
</comment>
<dbReference type="AlphaFoldDB" id="A0A7J5G895"/>
<feature type="coiled-coil region" evidence="1">
    <location>
        <begin position="440"/>
        <end position="467"/>
    </location>
</feature>
<evidence type="ECO:0000256" key="1">
    <source>
        <dbReference type="SAM" id="Coils"/>
    </source>
</evidence>
<gene>
    <name evidence="4" type="ORF">GAS37_06915</name>
</gene>
<keyword evidence="4" id="KW-0547">Nucleotide-binding</keyword>
<proteinExistence type="predicted"/>
<dbReference type="Proteomes" id="UP000470332">
    <property type="component" value="Unassembled WGS sequence"/>
</dbReference>
<protein>
    <submittedName>
        <fullName evidence="4">ATP-binding protein</fullName>
    </submittedName>
</protein>
<feature type="domain" description="Helicase HerA central" evidence="3">
    <location>
        <begin position="617"/>
        <end position="836"/>
    </location>
</feature>
<feature type="region of interest" description="Disordered" evidence="2">
    <location>
        <begin position="387"/>
        <end position="410"/>
    </location>
</feature>
<evidence type="ECO:0000259" key="3">
    <source>
        <dbReference type="Pfam" id="PF01935"/>
    </source>
</evidence>
<evidence type="ECO:0000313" key="4">
    <source>
        <dbReference type="EMBL" id="KAB3863668.1"/>
    </source>
</evidence>
<dbReference type="PANTHER" id="PTHR42957">
    <property type="entry name" value="HELICASE MJ1565-RELATED"/>
    <property type="match status" value="1"/>
</dbReference>
<reference evidence="4 5" key="1">
    <citation type="journal article" date="2019" name="Nat. Med.">
        <title>A library of human gut bacterial isolates paired with longitudinal multiomics data enables mechanistic microbiome research.</title>
        <authorList>
            <person name="Poyet M."/>
            <person name="Groussin M."/>
            <person name="Gibbons S.M."/>
            <person name="Avila-Pacheco J."/>
            <person name="Jiang X."/>
            <person name="Kearney S.M."/>
            <person name="Perrotta A.R."/>
            <person name="Berdy B."/>
            <person name="Zhao S."/>
            <person name="Lieberman T.D."/>
            <person name="Swanson P.K."/>
            <person name="Smith M."/>
            <person name="Roesemann S."/>
            <person name="Alexander J.E."/>
            <person name="Rich S.A."/>
            <person name="Livny J."/>
            <person name="Vlamakis H."/>
            <person name="Clish C."/>
            <person name="Bullock K."/>
            <person name="Deik A."/>
            <person name="Scott J."/>
            <person name="Pierce K.A."/>
            <person name="Xavier R.J."/>
            <person name="Alm E.J."/>
        </authorList>
    </citation>
    <scope>NUCLEOTIDE SEQUENCE [LARGE SCALE GENOMIC DNA]</scope>
    <source>
        <strain evidence="4 5">BIOML-A9</strain>
    </source>
</reference>
<evidence type="ECO:0000313" key="5">
    <source>
        <dbReference type="Proteomes" id="UP000470332"/>
    </source>
</evidence>
<dbReference type="Gene3D" id="3.40.50.300">
    <property type="entry name" value="P-loop containing nucleotide triphosphate hydrolases"/>
    <property type="match status" value="2"/>
</dbReference>
<name>A0A7J5G895_PHOVU</name>
<dbReference type="SUPFAM" id="SSF52540">
    <property type="entry name" value="P-loop containing nucleoside triphosphate hydrolases"/>
    <property type="match status" value="1"/>
</dbReference>
<dbReference type="InterPro" id="IPR002789">
    <property type="entry name" value="HerA_central"/>
</dbReference>
<organism evidence="4 5">
    <name type="scientific">Phocaeicola vulgatus</name>
    <name type="common">Bacteroides vulgatus</name>
    <dbReference type="NCBI Taxonomy" id="821"/>
    <lineage>
        <taxon>Bacteria</taxon>
        <taxon>Pseudomonadati</taxon>
        <taxon>Bacteroidota</taxon>
        <taxon>Bacteroidia</taxon>
        <taxon>Bacteroidales</taxon>
        <taxon>Bacteroidaceae</taxon>
        <taxon>Phocaeicola</taxon>
    </lineage>
</organism>
<accession>A0A7J5G895</accession>
<feature type="region of interest" description="Disordered" evidence="2">
    <location>
        <begin position="305"/>
        <end position="337"/>
    </location>
</feature>
<evidence type="ECO:0000256" key="2">
    <source>
        <dbReference type="SAM" id="MobiDB-lite"/>
    </source>
</evidence>
<dbReference type="InterPro" id="IPR008571">
    <property type="entry name" value="HerA-like"/>
</dbReference>
<keyword evidence="4" id="KW-0067">ATP-binding</keyword>
<keyword evidence="1" id="KW-0175">Coiled coil</keyword>
<dbReference type="EMBL" id="WCXA01000011">
    <property type="protein sequence ID" value="KAB3863668.1"/>
    <property type="molecule type" value="Genomic_DNA"/>
</dbReference>